<organism evidence="1 2">
    <name type="scientific">Rhizoctonia solani</name>
    <dbReference type="NCBI Taxonomy" id="456999"/>
    <lineage>
        <taxon>Eukaryota</taxon>
        <taxon>Fungi</taxon>
        <taxon>Dikarya</taxon>
        <taxon>Basidiomycota</taxon>
        <taxon>Agaricomycotina</taxon>
        <taxon>Agaricomycetes</taxon>
        <taxon>Cantharellales</taxon>
        <taxon>Ceratobasidiaceae</taxon>
        <taxon>Rhizoctonia</taxon>
    </lineage>
</organism>
<accession>A0A8H3GDR8</accession>
<proteinExistence type="predicted"/>
<evidence type="ECO:0000313" key="1">
    <source>
        <dbReference type="EMBL" id="CAE6447826.1"/>
    </source>
</evidence>
<reference evidence="1" key="1">
    <citation type="submission" date="2021-01" db="EMBL/GenBank/DDBJ databases">
        <authorList>
            <person name="Kaushik A."/>
        </authorList>
    </citation>
    <scope>NUCLEOTIDE SEQUENCE</scope>
    <source>
        <strain evidence="1">AG1-1C</strain>
    </source>
</reference>
<dbReference type="Proteomes" id="UP000663846">
    <property type="component" value="Unassembled WGS sequence"/>
</dbReference>
<name>A0A8H3GDR8_9AGAM</name>
<gene>
    <name evidence="1" type="ORF">RDB_LOCUS140908</name>
</gene>
<sequence>MNLNKALAQAYKELDNRFASGGGHLDILTGMTALVNTAVLQISDKDPVGLNNGKNDLIADQIWRGIGPVCA</sequence>
<evidence type="ECO:0000313" key="2">
    <source>
        <dbReference type="Proteomes" id="UP000663846"/>
    </source>
</evidence>
<protein>
    <submittedName>
        <fullName evidence="1">Uncharacterized protein</fullName>
    </submittedName>
</protein>
<comment type="caution">
    <text evidence="1">The sequence shown here is derived from an EMBL/GenBank/DDBJ whole genome shotgun (WGS) entry which is preliminary data.</text>
</comment>
<dbReference type="EMBL" id="CAJMWS010000493">
    <property type="protein sequence ID" value="CAE6447826.1"/>
    <property type="molecule type" value="Genomic_DNA"/>
</dbReference>
<dbReference type="AlphaFoldDB" id="A0A8H3GDR8"/>